<protein>
    <recommendedName>
        <fullName evidence="1">Protein kinase domain-containing protein</fullName>
    </recommendedName>
</protein>
<dbReference type="InterPro" id="IPR000719">
    <property type="entry name" value="Prot_kinase_dom"/>
</dbReference>
<dbReference type="OrthoDB" id="5979581at2759"/>
<dbReference type="InterPro" id="IPR011009">
    <property type="entry name" value="Kinase-like_dom_sf"/>
</dbReference>
<sequence>MIEPPRLVLEYMQKSARQARWQRTFTRKEIKWIMRWTLHSLIRIEAESLVNTHLCITNMSLNNHRDQVKDPRESPQLVPKLADFSHCLHPQRGVIGHPQYRAPEVHFGMPWAYPAHLTQLLEAQADFAAHGIYDTEEIQRCGADLSHHNAYNTALIHDFALDTVPHYKDLGLRRDKQMVLPRWSERLRTKGLREDDIGFVEWVLEPNPDIRPTSTQI</sequence>
<dbReference type="PROSITE" id="PS50011">
    <property type="entry name" value="PROTEIN_KINASE_DOM"/>
    <property type="match status" value="1"/>
</dbReference>
<dbReference type="EMBL" id="WWBZ02000002">
    <property type="protein sequence ID" value="KAF4312599.1"/>
    <property type="molecule type" value="Genomic_DNA"/>
</dbReference>
<feature type="domain" description="Protein kinase" evidence="1">
    <location>
        <begin position="1"/>
        <end position="217"/>
    </location>
</feature>
<accession>A0A8H4J4N0</accession>
<organism evidence="2 3">
    <name type="scientific">Botryosphaeria dothidea</name>
    <dbReference type="NCBI Taxonomy" id="55169"/>
    <lineage>
        <taxon>Eukaryota</taxon>
        <taxon>Fungi</taxon>
        <taxon>Dikarya</taxon>
        <taxon>Ascomycota</taxon>
        <taxon>Pezizomycotina</taxon>
        <taxon>Dothideomycetes</taxon>
        <taxon>Dothideomycetes incertae sedis</taxon>
        <taxon>Botryosphaeriales</taxon>
        <taxon>Botryosphaeriaceae</taxon>
        <taxon>Botryosphaeria</taxon>
    </lineage>
</organism>
<evidence type="ECO:0000259" key="1">
    <source>
        <dbReference type="PROSITE" id="PS50011"/>
    </source>
</evidence>
<dbReference type="SUPFAM" id="SSF56112">
    <property type="entry name" value="Protein kinase-like (PK-like)"/>
    <property type="match status" value="1"/>
</dbReference>
<dbReference type="AlphaFoldDB" id="A0A8H4J4N0"/>
<evidence type="ECO:0000313" key="2">
    <source>
        <dbReference type="EMBL" id="KAF4312599.1"/>
    </source>
</evidence>
<dbReference type="GO" id="GO:0004672">
    <property type="term" value="F:protein kinase activity"/>
    <property type="evidence" value="ECO:0007669"/>
    <property type="project" value="InterPro"/>
</dbReference>
<keyword evidence="3" id="KW-1185">Reference proteome</keyword>
<dbReference type="Proteomes" id="UP000572817">
    <property type="component" value="Unassembled WGS sequence"/>
</dbReference>
<dbReference type="Gene3D" id="1.10.510.10">
    <property type="entry name" value="Transferase(Phosphotransferase) domain 1"/>
    <property type="match status" value="1"/>
</dbReference>
<proteinExistence type="predicted"/>
<reference evidence="2" key="1">
    <citation type="submission" date="2020-04" db="EMBL/GenBank/DDBJ databases">
        <title>Genome Assembly and Annotation of Botryosphaeria dothidea sdau 11-99, a Latent Pathogen of Apple Fruit Ring Rot in China.</title>
        <authorList>
            <person name="Yu C."/>
            <person name="Diao Y."/>
            <person name="Lu Q."/>
            <person name="Zhao J."/>
            <person name="Cui S."/>
            <person name="Peng C."/>
            <person name="He B."/>
            <person name="Liu H."/>
        </authorList>
    </citation>
    <scope>NUCLEOTIDE SEQUENCE [LARGE SCALE GENOMIC DNA]</scope>
    <source>
        <strain evidence="2">Sdau11-99</strain>
    </source>
</reference>
<comment type="caution">
    <text evidence="2">The sequence shown here is derived from an EMBL/GenBank/DDBJ whole genome shotgun (WGS) entry which is preliminary data.</text>
</comment>
<name>A0A8H4J4N0_9PEZI</name>
<gene>
    <name evidence="2" type="ORF">GTA08_BOTSDO11936</name>
</gene>
<evidence type="ECO:0000313" key="3">
    <source>
        <dbReference type="Proteomes" id="UP000572817"/>
    </source>
</evidence>
<dbReference type="GO" id="GO:0005524">
    <property type="term" value="F:ATP binding"/>
    <property type="evidence" value="ECO:0007669"/>
    <property type="project" value="InterPro"/>
</dbReference>